<reference evidence="4" key="1">
    <citation type="submission" date="2019-06" db="EMBL/GenBank/DDBJ databases">
        <title>Alistipes onderdonkii subsp. vulgaris subsp. nov., Alistipes dispar sp. nov. and Alistipes communis sp. nov., isolated from human faeces, and creation of Alistipes onderdonkii subsp. onderdonkii subsp. nov.</title>
        <authorList>
            <person name="Sakamoto M."/>
            <person name="Ikeyama N."/>
            <person name="Ogata Y."/>
            <person name="Suda W."/>
            <person name="Iino T."/>
            <person name="Hattori M."/>
            <person name="Ohkuma M."/>
        </authorList>
    </citation>
    <scope>NUCLEOTIDE SEQUENCE [LARGE SCALE GENOMIC DNA]</scope>
    <source>
        <strain evidence="4">5CBH24</strain>
    </source>
</reference>
<protein>
    <recommendedName>
        <fullName evidence="2">BACON domain-containing protein</fullName>
    </recommendedName>
</protein>
<dbReference type="InterPro" id="IPR013783">
    <property type="entry name" value="Ig-like_fold"/>
</dbReference>
<evidence type="ECO:0000313" key="4">
    <source>
        <dbReference type="Proteomes" id="UP000318946"/>
    </source>
</evidence>
<dbReference type="OrthoDB" id="1164152at2"/>
<dbReference type="CDD" id="cd14948">
    <property type="entry name" value="BACON"/>
    <property type="match status" value="1"/>
</dbReference>
<feature type="domain" description="BACON" evidence="2">
    <location>
        <begin position="45"/>
        <end position="114"/>
    </location>
</feature>
<gene>
    <name evidence="3" type="ORF">A5CBH24_19820</name>
</gene>
<feature type="signal peptide" evidence="1">
    <location>
        <begin position="1"/>
        <end position="20"/>
    </location>
</feature>
<evidence type="ECO:0000256" key="1">
    <source>
        <dbReference type="SAM" id="SignalP"/>
    </source>
</evidence>
<evidence type="ECO:0000313" key="3">
    <source>
        <dbReference type="EMBL" id="BBL04669.1"/>
    </source>
</evidence>
<keyword evidence="1" id="KW-0732">Signal</keyword>
<accession>A0A4Y1WWR6</accession>
<evidence type="ECO:0000259" key="2">
    <source>
        <dbReference type="Pfam" id="PF19190"/>
    </source>
</evidence>
<dbReference type="Proteomes" id="UP000318946">
    <property type="component" value="Chromosome"/>
</dbReference>
<dbReference type="InterPro" id="IPR024361">
    <property type="entry name" value="BACON"/>
</dbReference>
<dbReference type="EMBL" id="AP019735">
    <property type="protein sequence ID" value="BBL04669.1"/>
    <property type="molecule type" value="Genomic_DNA"/>
</dbReference>
<keyword evidence="4" id="KW-1185">Reference proteome</keyword>
<dbReference type="GeneID" id="78342700"/>
<dbReference type="Gene3D" id="2.60.40.10">
    <property type="entry name" value="Immunoglobulins"/>
    <property type="match status" value="1"/>
</dbReference>
<dbReference type="AlphaFoldDB" id="A0A4Y1WWR6"/>
<dbReference type="Pfam" id="PF19190">
    <property type="entry name" value="BACON_2"/>
    <property type="match status" value="1"/>
</dbReference>
<sequence length="501" mass="53059">MKKFLLLAICALSVCLTGCSDNDTPEQLPDPELTLAPDAPIVFPAEGGSVEITVTTNMESWNAVSDQKWCNVAVSAGKFTVSAVKNETPEAMPAATVTVTATSGERSVSRELQVSQEAGKEKYTDLSREGTSNCYLVTAAGNYSFDATVRGNGATTEGLDAPTAIAGTSAAVVWQSAPGLISGVTLADGRISFKIAGPGNAVIAVKDGAILWSWHIWYPEAEVAGLNSKTGYEVMNMNLGAMHNTAGDVGSYGLLYQWGRKDPFPAAPTLTGTTATVGAPIYDGDDNEIKITNSSQSSTADNNLAFAIANPTVCLSNYAQFNTSRDWLQADMSNDALWGNPKGAERNETNDFLNKGAKSFYDPCPVGWRVPPADVFRNFTASGGYAWVIDDFDIADISGDGAKSLADYDYGWTFNLSDSASSYFPAAARFDGSYAMLMGSMSGLWGSYWGNAPYPGDMFRGGAYSVLSFQIKDTAGNEMITTSPAGGGARADAYSVRCIRE</sequence>
<dbReference type="RefSeq" id="WP_141413050.1">
    <property type="nucleotide sequence ID" value="NZ_AP019735.1"/>
</dbReference>
<organism evidence="3 4">
    <name type="scientific">Alistipes communis</name>
    <dbReference type="NCBI Taxonomy" id="2585118"/>
    <lineage>
        <taxon>Bacteria</taxon>
        <taxon>Pseudomonadati</taxon>
        <taxon>Bacteroidota</taxon>
        <taxon>Bacteroidia</taxon>
        <taxon>Bacteroidales</taxon>
        <taxon>Rikenellaceae</taxon>
        <taxon>Alistipes</taxon>
    </lineage>
</organism>
<feature type="chain" id="PRO_5021237819" description="BACON domain-containing protein" evidence="1">
    <location>
        <begin position="21"/>
        <end position="501"/>
    </location>
</feature>
<name>A0A4Y1WWR6_9BACT</name>
<dbReference type="KEGG" id="acou:A5CBH24_19820"/>
<proteinExistence type="predicted"/>